<dbReference type="InterPro" id="IPR004252">
    <property type="entry name" value="Probable_transposase_24"/>
</dbReference>
<evidence type="ECO:0000313" key="3">
    <source>
        <dbReference type="Proteomes" id="UP000239757"/>
    </source>
</evidence>
<dbReference type="EMBL" id="KZ669447">
    <property type="protein sequence ID" value="PPR85334.1"/>
    <property type="molecule type" value="Genomic_DNA"/>
</dbReference>
<feature type="region of interest" description="Disordered" evidence="1">
    <location>
        <begin position="1"/>
        <end position="59"/>
    </location>
</feature>
<dbReference type="PANTHER" id="PTHR33144">
    <property type="entry name" value="OS10G0409366 PROTEIN-RELATED"/>
    <property type="match status" value="1"/>
</dbReference>
<organism evidence="2 3">
    <name type="scientific">Gossypium barbadense</name>
    <name type="common">Sea Island cotton</name>
    <name type="synonym">Hibiscus barbadensis</name>
    <dbReference type="NCBI Taxonomy" id="3634"/>
    <lineage>
        <taxon>Eukaryota</taxon>
        <taxon>Viridiplantae</taxon>
        <taxon>Streptophyta</taxon>
        <taxon>Embryophyta</taxon>
        <taxon>Tracheophyta</taxon>
        <taxon>Spermatophyta</taxon>
        <taxon>Magnoliopsida</taxon>
        <taxon>eudicotyledons</taxon>
        <taxon>Gunneridae</taxon>
        <taxon>Pentapetalae</taxon>
        <taxon>rosids</taxon>
        <taxon>malvids</taxon>
        <taxon>Malvales</taxon>
        <taxon>Malvaceae</taxon>
        <taxon>Malvoideae</taxon>
        <taxon>Gossypium</taxon>
    </lineage>
</organism>
<sequence length="292" mass="32787">MNRRKRTLKGVRFSTRGSSTSSNTLRSAATDSQSTGDGTPTQSAEEVLATPAETTKGTKRKCKPIWQPIGMEASKLAKFLGTIARTGSICPLNTKHWKHLSKYVLENILRIVHEKFDLQGKVKDFDILSHVGKLRKEFKSTLKSRYYKEMAQSERAKESRTNVRYAHIAGRTGYATLNAQFAEKEGREPSHLEQFRFQHLRKDGSDNFSSDAAEQVYVYTQVSDPDKNGKMLGYGRGMTKSRLFGYGSVTRGSQSASAINTLIEEMNAKHVEQIQTIQAEQAVREKTLLEEA</sequence>
<proteinExistence type="predicted"/>
<feature type="compositionally biased region" description="Polar residues" evidence="1">
    <location>
        <begin position="15"/>
        <end position="44"/>
    </location>
</feature>
<gene>
    <name evidence="2" type="ORF">GOBAR_AA35360</name>
</gene>
<dbReference type="OrthoDB" id="1931453at2759"/>
<evidence type="ECO:0000313" key="2">
    <source>
        <dbReference type="EMBL" id="PPR85334.1"/>
    </source>
</evidence>
<reference evidence="2 3" key="1">
    <citation type="submission" date="2015-01" db="EMBL/GenBank/DDBJ databases">
        <title>Genome of allotetraploid Gossypium barbadense reveals genomic plasticity and fiber elongation in cotton evolution.</title>
        <authorList>
            <person name="Chen X."/>
            <person name="Liu X."/>
            <person name="Zhao B."/>
            <person name="Zheng H."/>
            <person name="Hu Y."/>
            <person name="Lu G."/>
            <person name="Yang C."/>
            <person name="Chen J."/>
            <person name="Shan C."/>
            <person name="Zhang L."/>
            <person name="Zhou Y."/>
            <person name="Wang L."/>
            <person name="Guo W."/>
            <person name="Bai Y."/>
            <person name="Ruan J."/>
            <person name="Shangguan X."/>
            <person name="Mao Y."/>
            <person name="Jiang J."/>
            <person name="Zhu Y."/>
            <person name="Lei J."/>
            <person name="Kang H."/>
            <person name="Chen S."/>
            <person name="He X."/>
            <person name="Wang R."/>
            <person name="Wang Y."/>
            <person name="Chen J."/>
            <person name="Wang L."/>
            <person name="Yu S."/>
            <person name="Wang B."/>
            <person name="Wei J."/>
            <person name="Song S."/>
            <person name="Lu X."/>
            <person name="Gao Z."/>
            <person name="Gu W."/>
            <person name="Deng X."/>
            <person name="Ma D."/>
            <person name="Wang S."/>
            <person name="Liang W."/>
            <person name="Fang L."/>
            <person name="Cai C."/>
            <person name="Zhu X."/>
            <person name="Zhou B."/>
            <person name="Zhang Y."/>
            <person name="Chen Z."/>
            <person name="Xu S."/>
            <person name="Zhu R."/>
            <person name="Wang S."/>
            <person name="Zhang T."/>
            <person name="Zhao G."/>
        </authorList>
    </citation>
    <scope>NUCLEOTIDE SEQUENCE [LARGE SCALE GENOMIC DNA]</scope>
    <source>
        <strain evidence="3">cv. Xinhai21</strain>
        <tissue evidence="2">Leaf</tissue>
    </source>
</reference>
<evidence type="ECO:0000256" key="1">
    <source>
        <dbReference type="SAM" id="MobiDB-lite"/>
    </source>
</evidence>
<name>A0A2P5W2K7_GOSBA</name>
<dbReference type="Proteomes" id="UP000239757">
    <property type="component" value="Unassembled WGS sequence"/>
</dbReference>
<protein>
    <submittedName>
        <fullName evidence="2">Uncharacterized protein</fullName>
    </submittedName>
</protein>
<dbReference type="PANTHER" id="PTHR33144:SF48">
    <property type="entry name" value="PLANT TRANSPOSASE (PTTA_EN_SPM FAMILY)"/>
    <property type="match status" value="1"/>
</dbReference>
<dbReference type="AlphaFoldDB" id="A0A2P5W2K7"/>
<dbReference type="Pfam" id="PF03004">
    <property type="entry name" value="Transposase_24"/>
    <property type="match status" value="1"/>
</dbReference>
<accession>A0A2P5W2K7</accession>